<evidence type="ECO:0000313" key="4">
    <source>
        <dbReference type="Ensembl" id="ENSABRP00000003710.1"/>
    </source>
</evidence>
<feature type="region of interest" description="Disordered" evidence="2">
    <location>
        <begin position="488"/>
        <end position="510"/>
    </location>
</feature>
<dbReference type="GO" id="GO:0008270">
    <property type="term" value="F:zinc ion binding"/>
    <property type="evidence" value="ECO:0007669"/>
    <property type="project" value="InterPro"/>
</dbReference>
<feature type="region of interest" description="Disordered" evidence="2">
    <location>
        <begin position="644"/>
        <end position="669"/>
    </location>
</feature>
<evidence type="ECO:0000256" key="2">
    <source>
        <dbReference type="SAM" id="MobiDB-lite"/>
    </source>
</evidence>
<feature type="coiled-coil region" evidence="1">
    <location>
        <begin position="327"/>
        <end position="379"/>
    </location>
</feature>
<keyword evidence="1" id="KW-0175">Coiled coil</keyword>
<feature type="region of interest" description="Disordered" evidence="2">
    <location>
        <begin position="292"/>
        <end position="324"/>
    </location>
</feature>
<dbReference type="AlphaFoldDB" id="A0A8B9BFY9"/>
<dbReference type="Gene3D" id="3.30.160.60">
    <property type="entry name" value="Classic Zinc Finger"/>
    <property type="match status" value="1"/>
</dbReference>
<dbReference type="SMART" id="SM00451">
    <property type="entry name" value="ZnF_U1"/>
    <property type="match status" value="1"/>
</dbReference>
<keyword evidence="5" id="KW-1185">Reference proteome</keyword>
<feature type="domain" description="U1-type" evidence="3">
    <location>
        <begin position="576"/>
        <end position="610"/>
    </location>
</feature>
<name>A0A8B9BFY9_9AVES</name>
<reference evidence="4" key="2">
    <citation type="submission" date="2025-09" db="UniProtKB">
        <authorList>
            <consortium name="Ensembl"/>
        </authorList>
    </citation>
    <scope>IDENTIFICATION</scope>
</reference>
<evidence type="ECO:0000256" key="1">
    <source>
        <dbReference type="SAM" id="Coils"/>
    </source>
</evidence>
<dbReference type="InterPro" id="IPR013087">
    <property type="entry name" value="Znf_C2H2_type"/>
</dbReference>
<feature type="compositionally biased region" description="Basic and acidic residues" evidence="2">
    <location>
        <begin position="102"/>
        <end position="112"/>
    </location>
</feature>
<feature type="compositionally biased region" description="Basic and acidic residues" evidence="2">
    <location>
        <begin position="138"/>
        <end position="151"/>
    </location>
</feature>
<feature type="region of interest" description="Disordered" evidence="2">
    <location>
        <begin position="1"/>
        <end position="151"/>
    </location>
</feature>
<feature type="compositionally biased region" description="Basic residues" evidence="2">
    <location>
        <begin position="654"/>
        <end position="669"/>
    </location>
</feature>
<sequence>LMMNCKLTAAAGDKNFDKSPTKTRQPRKVDLRARYWVKANHGTKAANPELATPPTCLPTPAQKSSRKNDRKDAEGWETVQRGRPVRSRSTALGTKPVVAESVKSRGDSDKENVILLPSESKHRSSLTDDGGSKSTELAQKDPLHQSEHPVTERTQVSKILNHFLALRTSSVISDGVDQLQTEKARTETEMDPSDISNVSAARWSMAEVLAKKEELADRLEKANEEAIASAIAEEEQLTREIEAEENNDINIETDNDSDFSASMGNGSISFCGMSMDWNDVLADYEARESWRQSNSWGDRVEEEPARPPGHGIHMHEKLSSPSRKRTIAESKKKHEEKQMKAQQLREKLREEKTLKLQKLMEREKDVRKWKEELLDQRRRMMEEKLLHAEFKREVQLQAIVKKAQEEEAKVNEIAFINTLEAQNKRHDVLNKLKEYEQRLNELQEERQRRQEEKQARDEAVQERKRALEAERQARVEELLMKRKEQEARIEQQRQEKEKAREDAARERARDREERLAALTAAQQEAMEELQKKIQLKHDESIRRHMEQIEQRKEKAAELSSGRHANTDYAPKLTPYERKKQCSLCSVMISSEVYLFSHIKGKKHQQAVRENSSIQGRELSDEEVEHLSLKKYIVDIVIESSLPVEPLKEGEEKQKNKKKAKKLKARMNSR</sequence>
<dbReference type="Pfam" id="PF12874">
    <property type="entry name" value="zf-met"/>
    <property type="match status" value="1"/>
</dbReference>
<evidence type="ECO:0000313" key="5">
    <source>
        <dbReference type="Proteomes" id="UP000694426"/>
    </source>
</evidence>
<feature type="coiled-coil region" evidence="1">
    <location>
        <begin position="205"/>
        <end position="247"/>
    </location>
</feature>
<dbReference type="FunFam" id="3.30.160.60:FF:000680">
    <property type="entry name" value="S phase cyclin A-associated protein in the endoplasmic reticulum"/>
    <property type="match status" value="1"/>
</dbReference>
<gene>
    <name evidence="4" type="primary">SCAPER</name>
</gene>
<reference evidence="4" key="1">
    <citation type="submission" date="2025-08" db="UniProtKB">
        <authorList>
            <consortium name="Ensembl"/>
        </authorList>
    </citation>
    <scope>IDENTIFICATION</scope>
</reference>
<feature type="compositionally biased region" description="Low complexity" evidence="2">
    <location>
        <begin position="48"/>
        <end position="61"/>
    </location>
</feature>
<dbReference type="PANTHER" id="PTHR31434">
    <property type="entry name" value="S PHASE CYCLIN A-ASSOCIATED PROTEIN IN THE ENDOPLASMIC RETICULUM"/>
    <property type="match status" value="1"/>
</dbReference>
<dbReference type="InterPro" id="IPR003604">
    <property type="entry name" value="Matrin/U1-like-C_Znf_C2H2"/>
</dbReference>
<proteinExistence type="predicted"/>
<dbReference type="Ensembl" id="ENSABRT00000005345.1">
    <property type="protein sequence ID" value="ENSABRP00000003710.1"/>
    <property type="gene ID" value="ENSABRG00000002390.1"/>
</dbReference>
<dbReference type="GeneTree" id="ENSGT00390000011159"/>
<dbReference type="SUPFAM" id="SSF57667">
    <property type="entry name" value="beta-beta-alpha zinc fingers"/>
    <property type="match status" value="1"/>
</dbReference>
<protein>
    <submittedName>
        <fullName evidence="4">S-phase cyclin A associated protein in the ER</fullName>
    </submittedName>
</protein>
<dbReference type="Proteomes" id="UP000694426">
    <property type="component" value="Unplaced"/>
</dbReference>
<evidence type="ECO:0000259" key="3">
    <source>
        <dbReference type="SMART" id="SM00451"/>
    </source>
</evidence>
<dbReference type="GO" id="GO:0003676">
    <property type="term" value="F:nucleic acid binding"/>
    <property type="evidence" value="ECO:0007669"/>
    <property type="project" value="InterPro"/>
</dbReference>
<dbReference type="PANTHER" id="PTHR31434:SF2">
    <property type="entry name" value="S PHASE CYCLIN A-ASSOCIATED PROTEIN IN THE ENDOPLASMIC RETICULUM"/>
    <property type="match status" value="1"/>
</dbReference>
<accession>A0A8B9BFY9</accession>
<dbReference type="InterPro" id="IPR036236">
    <property type="entry name" value="Znf_C2H2_sf"/>
</dbReference>
<organism evidence="4 5">
    <name type="scientific">Anser brachyrhynchus</name>
    <name type="common">Pink-footed goose</name>
    <dbReference type="NCBI Taxonomy" id="132585"/>
    <lineage>
        <taxon>Eukaryota</taxon>
        <taxon>Metazoa</taxon>
        <taxon>Chordata</taxon>
        <taxon>Craniata</taxon>
        <taxon>Vertebrata</taxon>
        <taxon>Euteleostomi</taxon>
        <taxon>Archelosauria</taxon>
        <taxon>Archosauria</taxon>
        <taxon>Dinosauria</taxon>
        <taxon>Saurischia</taxon>
        <taxon>Theropoda</taxon>
        <taxon>Coelurosauria</taxon>
        <taxon>Aves</taxon>
        <taxon>Neognathae</taxon>
        <taxon>Galloanserae</taxon>
        <taxon>Anseriformes</taxon>
        <taxon>Anatidae</taxon>
        <taxon>Anserinae</taxon>
        <taxon>Anser</taxon>
    </lineage>
</organism>